<feature type="chain" id="PRO_5046048692" evidence="1">
    <location>
        <begin position="27"/>
        <end position="376"/>
    </location>
</feature>
<organism evidence="2 3">
    <name type="scientific">Microbacterium alkaliflavum</name>
    <dbReference type="NCBI Taxonomy" id="3248839"/>
    <lineage>
        <taxon>Bacteria</taxon>
        <taxon>Bacillati</taxon>
        <taxon>Actinomycetota</taxon>
        <taxon>Actinomycetes</taxon>
        <taxon>Micrococcales</taxon>
        <taxon>Microbacteriaceae</taxon>
        <taxon>Microbacterium</taxon>
    </lineage>
</organism>
<keyword evidence="1" id="KW-0732">Signal</keyword>
<reference evidence="2 3" key="1">
    <citation type="submission" date="2024-09" db="EMBL/GenBank/DDBJ databases">
        <authorList>
            <person name="Pan X."/>
        </authorList>
    </citation>
    <scope>NUCLEOTIDE SEQUENCE [LARGE SCALE GENOMIC DNA]</scope>
    <source>
        <strain evidence="2 3">B2969</strain>
    </source>
</reference>
<dbReference type="Gene3D" id="2.130.10.10">
    <property type="entry name" value="YVTN repeat-like/Quinoprotein amine dehydrogenase"/>
    <property type="match status" value="1"/>
</dbReference>
<evidence type="ECO:0000313" key="2">
    <source>
        <dbReference type="EMBL" id="MFH8251234.1"/>
    </source>
</evidence>
<dbReference type="EMBL" id="JBIQWL010000004">
    <property type="protein sequence ID" value="MFH8251234.1"/>
    <property type="molecule type" value="Genomic_DNA"/>
</dbReference>
<dbReference type="InterPro" id="IPR048031">
    <property type="entry name" value="ScyD/ScyE-like"/>
</dbReference>
<protein>
    <submittedName>
        <fullName evidence="2">ScyD/ScyE family protein</fullName>
    </submittedName>
</protein>
<dbReference type="NCBIfam" id="NF033206">
    <property type="entry name" value="ScyE_fam"/>
    <property type="match status" value="1"/>
</dbReference>
<dbReference type="SUPFAM" id="SSF63829">
    <property type="entry name" value="Calcium-dependent phosphotriesterase"/>
    <property type="match status" value="1"/>
</dbReference>
<sequence length="376" mass="37971">MRSSRALVAGVLAGGLVLATPMMASAGVGGKPDPKVLSDQMVAPFNLALSAPDIYVADGFIGLVGTLQPDGSLAPVAVDQPGASGVATSGGTLAFTTTVSDEVTGENTASGLNIWGPGGSKISADTHAYETAHNPDSVNHYGVDKPSQCVIDSFTAVGFPYDYTGQIDSHAYSVAAYGSGWVVADAGANALWSIDSSGAISTLAVLPPQPLTVTPELAAAVGLPSPQCFAGGVTYSFEPVPTDVEVGSDGALYITTLPGGPESPVLGARGALWKYTPSNGKLVKIAGGFLGATNLALGLKGEIYVAEYFAGKISLVKKNGQKSDYLPLQNVIALETDADGALWAGTTITLDPSQPAAPGTIVKVKDGKPGKALGLH</sequence>
<feature type="signal peptide" evidence="1">
    <location>
        <begin position="1"/>
        <end position="26"/>
    </location>
</feature>
<accession>A0ABW7QCP0</accession>
<keyword evidence="3" id="KW-1185">Reference proteome</keyword>
<comment type="caution">
    <text evidence="2">The sequence shown here is derived from an EMBL/GenBank/DDBJ whole genome shotgun (WGS) entry which is preliminary data.</text>
</comment>
<dbReference type="InterPro" id="IPR015943">
    <property type="entry name" value="WD40/YVTN_repeat-like_dom_sf"/>
</dbReference>
<dbReference type="RefSeq" id="WP_397556686.1">
    <property type="nucleotide sequence ID" value="NZ_JBIQWL010000004.1"/>
</dbReference>
<name>A0ABW7QCP0_9MICO</name>
<evidence type="ECO:0000256" key="1">
    <source>
        <dbReference type="SAM" id="SignalP"/>
    </source>
</evidence>
<gene>
    <name evidence="2" type="ORF">ACH3VR_12760</name>
</gene>
<evidence type="ECO:0000313" key="3">
    <source>
        <dbReference type="Proteomes" id="UP001610861"/>
    </source>
</evidence>
<proteinExistence type="predicted"/>
<dbReference type="Proteomes" id="UP001610861">
    <property type="component" value="Unassembled WGS sequence"/>
</dbReference>